<sequence>MLKFPAVFAFVAFAQAIDPWYPGLSLAEARCPEAASDTESWQLYLGYENIPVCFGRRLLPKGLNNVFDMEAACREKHILSYPARVYGTPNVEFLKPVQLTTTTLIGAFFKDAVIVEETTAFDIDGNNEFGVYLYNGHVYSTNISLFSANPTGKHLLCVMLAYPRVMDSFYNKVVSSQPNLEEYTCEGDGWDLQAPCNGTPSCYKEIRKLKAPKSLLEFYTEFNACGMDEPNSFAASVHCQDEYGFIRFRYTEYTNILFDSCELPKLDPWDPSILQFLKPDTKYECKPSITQHTKLENGLLTKTITQNFTKCMYRCLHPVNDHSLIHGVWENLTDKAYPACDVIETNCYKENESIPYYEFLHAQVYRSDKAKTVKTPDLPDVHVIIIDSVSHSSFVRTLSRTYHELITNYDAVPFPHLNKVADTSRSNALALFLGKSNRAIEKSFMSVGYTSDFRNKTDCNQPLDTDQFIGKFFKAAGYTTMMSEDWAESALSYPNCKAFLNKSADHMMKPFQVKADNHDPERKKCYESVYTNVCQQTFEPLMAYLNDFIAVYSDKPTFSITWNIDISHDDNNKLYDADSKFYKFFKQNEAKLNNSFVFILGDHGMRFGDIRNTDVGETEDKNPFLMLSLPWSIRQNDKISTTIRRNAHQLITHYDIYATLVDIVQPKNENIVIHGSSLLEPLPQPRTCDRLRVPFEYCSCVRRKTKLPDNNTIGKDAALKMVDQMNQAVQTDPRSKYVCVPLFLDQNASMVVEQFEAERKLNIFEVTFSVKPGDGMFKGYFGHEGNSSDIKILSARFARLNAYEKTAFCARRSTYKSYCYCESLLKKQNNAL</sequence>
<evidence type="ECO:0000256" key="1">
    <source>
        <dbReference type="SAM" id="SignalP"/>
    </source>
</evidence>
<dbReference type="WBParaSite" id="Pan_g8248.t1">
    <property type="protein sequence ID" value="Pan_g8248.t1"/>
    <property type="gene ID" value="Pan_g8248"/>
</dbReference>
<evidence type="ECO:0000313" key="2">
    <source>
        <dbReference type="Proteomes" id="UP000492821"/>
    </source>
</evidence>
<dbReference type="GO" id="GO:0005615">
    <property type="term" value="C:extracellular space"/>
    <property type="evidence" value="ECO:0007669"/>
    <property type="project" value="TreeGrafter"/>
</dbReference>
<dbReference type="AlphaFoldDB" id="A0A7E4W7G0"/>
<accession>A0A7E4W7G0</accession>
<dbReference type="PANTHER" id="PTHR10974:SF75">
    <property type="entry name" value="SULFATASE DOMAIN-CONTAINING PROTEIN"/>
    <property type="match status" value="1"/>
</dbReference>
<keyword evidence="2" id="KW-1185">Reference proteome</keyword>
<feature type="chain" id="PRO_5028910049" evidence="1">
    <location>
        <begin position="17"/>
        <end position="832"/>
    </location>
</feature>
<dbReference type="PANTHER" id="PTHR10974">
    <property type="entry name" value="FI08016P-RELATED"/>
    <property type="match status" value="1"/>
</dbReference>
<dbReference type="Pfam" id="PF02995">
    <property type="entry name" value="DUF229"/>
    <property type="match status" value="1"/>
</dbReference>
<protein>
    <submittedName>
        <fullName evidence="3">Nicastrin</fullName>
    </submittedName>
</protein>
<dbReference type="InterPro" id="IPR017850">
    <property type="entry name" value="Alkaline_phosphatase_core_sf"/>
</dbReference>
<feature type="signal peptide" evidence="1">
    <location>
        <begin position="1"/>
        <end position="16"/>
    </location>
</feature>
<keyword evidence="1" id="KW-0732">Signal</keyword>
<dbReference type="Proteomes" id="UP000492821">
    <property type="component" value="Unassembled WGS sequence"/>
</dbReference>
<evidence type="ECO:0000313" key="3">
    <source>
        <dbReference type="WBParaSite" id="Pan_g8248.t1"/>
    </source>
</evidence>
<name>A0A7E4W7G0_PANRE</name>
<reference evidence="3" key="2">
    <citation type="submission" date="2020-10" db="UniProtKB">
        <authorList>
            <consortium name="WormBaseParasite"/>
        </authorList>
    </citation>
    <scope>IDENTIFICATION</scope>
</reference>
<dbReference type="CDD" id="cd16021">
    <property type="entry name" value="ALP_like"/>
    <property type="match status" value="1"/>
</dbReference>
<dbReference type="InterPro" id="IPR004245">
    <property type="entry name" value="DUF229"/>
</dbReference>
<proteinExistence type="predicted"/>
<dbReference type="SUPFAM" id="SSF53649">
    <property type="entry name" value="Alkaline phosphatase-like"/>
    <property type="match status" value="1"/>
</dbReference>
<dbReference type="Gene3D" id="3.40.720.10">
    <property type="entry name" value="Alkaline Phosphatase, subunit A"/>
    <property type="match status" value="1"/>
</dbReference>
<reference evidence="2" key="1">
    <citation type="journal article" date="2013" name="Genetics">
        <title>The draft genome and transcriptome of Panagrellus redivivus are shaped by the harsh demands of a free-living lifestyle.</title>
        <authorList>
            <person name="Srinivasan J."/>
            <person name="Dillman A.R."/>
            <person name="Macchietto M.G."/>
            <person name="Heikkinen L."/>
            <person name="Lakso M."/>
            <person name="Fracchia K.M."/>
            <person name="Antoshechkin I."/>
            <person name="Mortazavi A."/>
            <person name="Wong G."/>
            <person name="Sternberg P.W."/>
        </authorList>
    </citation>
    <scope>NUCLEOTIDE SEQUENCE [LARGE SCALE GENOMIC DNA]</scope>
    <source>
        <strain evidence="2">MT8872</strain>
    </source>
</reference>
<organism evidence="2 3">
    <name type="scientific">Panagrellus redivivus</name>
    <name type="common">Microworm</name>
    <dbReference type="NCBI Taxonomy" id="6233"/>
    <lineage>
        <taxon>Eukaryota</taxon>
        <taxon>Metazoa</taxon>
        <taxon>Ecdysozoa</taxon>
        <taxon>Nematoda</taxon>
        <taxon>Chromadorea</taxon>
        <taxon>Rhabditida</taxon>
        <taxon>Tylenchina</taxon>
        <taxon>Panagrolaimomorpha</taxon>
        <taxon>Panagrolaimoidea</taxon>
        <taxon>Panagrolaimidae</taxon>
        <taxon>Panagrellus</taxon>
    </lineage>
</organism>